<evidence type="ECO:0000313" key="6">
    <source>
        <dbReference type="EMBL" id="PLW41585.1"/>
    </source>
</evidence>
<dbReference type="EMBL" id="PGCJ01001014">
    <property type="protein sequence ID" value="PLW11576.1"/>
    <property type="molecule type" value="Genomic_DNA"/>
</dbReference>
<keyword evidence="2" id="KW-0732">Signal</keyword>
<dbReference type="Proteomes" id="UP000235392">
    <property type="component" value="Unassembled WGS sequence"/>
</dbReference>
<dbReference type="OrthoDB" id="6576058at2759"/>
<organism evidence="7 9">
    <name type="scientific">Puccinia coronata f. sp. avenae</name>
    <dbReference type="NCBI Taxonomy" id="200324"/>
    <lineage>
        <taxon>Eukaryota</taxon>
        <taxon>Fungi</taxon>
        <taxon>Dikarya</taxon>
        <taxon>Basidiomycota</taxon>
        <taxon>Pucciniomycotina</taxon>
        <taxon>Pucciniomycetes</taxon>
        <taxon>Pucciniales</taxon>
        <taxon>Pucciniaceae</taxon>
        <taxon>Puccinia</taxon>
    </lineage>
</organism>
<evidence type="ECO:0000256" key="1">
    <source>
        <dbReference type="ARBA" id="ARBA00016056"/>
    </source>
</evidence>
<feature type="chain" id="PRO_5015083991" description="Phosphatidylglycerol/phosphatidylinositol transfer protein" evidence="2">
    <location>
        <begin position="21"/>
        <end position="186"/>
    </location>
</feature>
<comment type="caution">
    <text evidence="7">The sequence shown here is derived from an EMBL/GenBank/DDBJ whole genome shotgun (WGS) entry which is preliminary data.</text>
</comment>
<name>A0A2N5VD63_9BASI</name>
<dbReference type="SUPFAM" id="SSF81296">
    <property type="entry name" value="E set domains"/>
    <property type="match status" value="1"/>
</dbReference>
<evidence type="ECO:0000259" key="3">
    <source>
        <dbReference type="Pfam" id="PF02221"/>
    </source>
</evidence>
<dbReference type="Gene3D" id="2.60.40.770">
    <property type="match status" value="1"/>
</dbReference>
<evidence type="ECO:0000313" key="8">
    <source>
        <dbReference type="Proteomes" id="UP000235388"/>
    </source>
</evidence>
<keyword evidence="8" id="KW-1185">Reference proteome</keyword>
<sequence length="186" mass="20221">MMSLGISSLMALLLASSAQSNLVNQAAAPFRVQSFAPVDTQGQPIITPDPTNEVNFDNCPAGAYKVHGQVSTMTITPCQRAESSDQCVFVEGRNYTIQFIFETSLESDHPRSSVVASDCEGTYAYSGQSFSGCNYTTCPIHANQRSAYTYHFHTLKSSFNYLTFNLTQSIDGPSILCAGARITFEP</sequence>
<evidence type="ECO:0000313" key="4">
    <source>
        <dbReference type="EMBL" id="PLW11576.1"/>
    </source>
</evidence>
<dbReference type="Proteomes" id="UP000235388">
    <property type="component" value="Unassembled WGS sequence"/>
</dbReference>
<evidence type="ECO:0000256" key="2">
    <source>
        <dbReference type="SAM" id="SignalP"/>
    </source>
</evidence>
<dbReference type="EMBL" id="PGCI01000746">
    <property type="protein sequence ID" value="PLW17708.1"/>
    <property type="molecule type" value="Genomic_DNA"/>
</dbReference>
<evidence type="ECO:0000313" key="9">
    <source>
        <dbReference type="Proteomes" id="UP000235392"/>
    </source>
</evidence>
<dbReference type="AlphaFoldDB" id="A0A2N5VD63"/>
<evidence type="ECO:0000313" key="5">
    <source>
        <dbReference type="EMBL" id="PLW17708.1"/>
    </source>
</evidence>
<feature type="domain" description="MD-2-related lipid-recognition" evidence="3">
    <location>
        <begin position="54"/>
        <end position="157"/>
    </location>
</feature>
<accession>A0A2N5VD63</accession>
<protein>
    <recommendedName>
        <fullName evidence="1">Phosphatidylglycerol/phosphatidylinositol transfer protein</fullName>
    </recommendedName>
</protein>
<dbReference type="InterPro" id="IPR003172">
    <property type="entry name" value="ML_dom"/>
</dbReference>
<dbReference type="InterPro" id="IPR014756">
    <property type="entry name" value="Ig_E-set"/>
</dbReference>
<evidence type="ECO:0000313" key="7">
    <source>
        <dbReference type="EMBL" id="PLW47917.1"/>
    </source>
</evidence>
<proteinExistence type="predicted"/>
<dbReference type="Pfam" id="PF02221">
    <property type="entry name" value="E1_DerP2_DerF2"/>
    <property type="match status" value="1"/>
</dbReference>
<dbReference type="EMBL" id="PGCI01000027">
    <property type="protein sequence ID" value="PLW47917.1"/>
    <property type="molecule type" value="Genomic_DNA"/>
</dbReference>
<feature type="signal peptide" evidence="2">
    <location>
        <begin position="1"/>
        <end position="20"/>
    </location>
</feature>
<gene>
    <name evidence="6" type="ORF">PCANC_17428</name>
    <name evidence="4" type="ORF">PCANC_21457</name>
    <name evidence="7" type="ORF">PCASD_04942</name>
    <name evidence="5" type="ORF">PCASD_18680</name>
</gene>
<dbReference type="EMBL" id="PGCJ01000167">
    <property type="protein sequence ID" value="PLW41585.1"/>
    <property type="molecule type" value="Genomic_DNA"/>
</dbReference>
<reference evidence="8 9" key="1">
    <citation type="submission" date="2017-11" db="EMBL/GenBank/DDBJ databases">
        <title>De novo assembly and phasing of dikaryotic genomes from two isolates of Puccinia coronata f. sp. avenae, the causal agent of oat crown rust.</title>
        <authorList>
            <person name="Miller M.E."/>
            <person name="Zhang Y."/>
            <person name="Omidvar V."/>
            <person name="Sperschneider J."/>
            <person name="Schwessinger B."/>
            <person name="Raley C."/>
            <person name="Palmer J.M."/>
            <person name="Garnica D."/>
            <person name="Upadhyaya N."/>
            <person name="Rathjen J."/>
            <person name="Taylor J.M."/>
            <person name="Park R.F."/>
            <person name="Dodds P.N."/>
            <person name="Hirsch C.D."/>
            <person name="Kianian S.F."/>
            <person name="Figueroa M."/>
        </authorList>
    </citation>
    <scope>NUCLEOTIDE SEQUENCE [LARGE SCALE GENOMIC DNA]</scope>
    <source>
        <strain evidence="4">12NC29</strain>
        <strain evidence="7">12SD80</strain>
    </source>
</reference>